<name>A0A4Y2HRF1_ARAVE</name>
<evidence type="ECO:0000313" key="2">
    <source>
        <dbReference type="EMBL" id="GBM67870.1"/>
    </source>
</evidence>
<dbReference type="EMBL" id="BGPR01002109">
    <property type="protein sequence ID" value="GBM67870.1"/>
    <property type="molecule type" value="Genomic_DNA"/>
</dbReference>
<dbReference type="AlphaFoldDB" id="A0A4Y2HRF1"/>
<feature type="compositionally biased region" description="Polar residues" evidence="1">
    <location>
        <begin position="1"/>
        <end position="11"/>
    </location>
</feature>
<gene>
    <name evidence="2" type="ORF">AVEN_71198_1</name>
</gene>
<evidence type="ECO:0000313" key="3">
    <source>
        <dbReference type="Proteomes" id="UP000499080"/>
    </source>
</evidence>
<reference evidence="2 3" key="1">
    <citation type="journal article" date="2019" name="Sci. Rep.">
        <title>Orb-weaving spider Araneus ventricosus genome elucidates the spidroin gene catalogue.</title>
        <authorList>
            <person name="Kono N."/>
            <person name="Nakamura H."/>
            <person name="Ohtoshi R."/>
            <person name="Moran D.A.P."/>
            <person name="Shinohara A."/>
            <person name="Yoshida Y."/>
            <person name="Fujiwara M."/>
            <person name="Mori M."/>
            <person name="Tomita M."/>
            <person name="Arakawa K."/>
        </authorList>
    </citation>
    <scope>NUCLEOTIDE SEQUENCE [LARGE SCALE GENOMIC DNA]</scope>
</reference>
<feature type="region of interest" description="Disordered" evidence="1">
    <location>
        <begin position="1"/>
        <end position="28"/>
    </location>
</feature>
<comment type="caution">
    <text evidence="2">The sequence shown here is derived from an EMBL/GenBank/DDBJ whole genome shotgun (WGS) entry which is preliminary data.</text>
</comment>
<dbReference type="Proteomes" id="UP000499080">
    <property type="component" value="Unassembled WGS sequence"/>
</dbReference>
<accession>A0A4Y2HRF1</accession>
<organism evidence="2 3">
    <name type="scientific">Araneus ventricosus</name>
    <name type="common">Orbweaver spider</name>
    <name type="synonym">Epeira ventricosa</name>
    <dbReference type="NCBI Taxonomy" id="182803"/>
    <lineage>
        <taxon>Eukaryota</taxon>
        <taxon>Metazoa</taxon>
        <taxon>Ecdysozoa</taxon>
        <taxon>Arthropoda</taxon>
        <taxon>Chelicerata</taxon>
        <taxon>Arachnida</taxon>
        <taxon>Araneae</taxon>
        <taxon>Araneomorphae</taxon>
        <taxon>Entelegynae</taxon>
        <taxon>Araneoidea</taxon>
        <taxon>Araneidae</taxon>
        <taxon>Araneus</taxon>
    </lineage>
</organism>
<sequence length="122" mass="13430">MVTRRTGSTPSLPKHPGHLNDSRCNSSSTETGVLITYHQATARALPKEVRTITGGGTQSPTITIPQCPLTYPAVVTIVFHDFSSHEIEADPFKIYSLNHQWRLDGHCGDAGPLLFSVYKFNH</sequence>
<proteinExistence type="predicted"/>
<evidence type="ECO:0000256" key="1">
    <source>
        <dbReference type="SAM" id="MobiDB-lite"/>
    </source>
</evidence>
<keyword evidence="3" id="KW-1185">Reference proteome</keyword>
<protein>
    <submittedName>
        <fullName evidence="2">Uncharacterized protein</fullName>
    </submittedName>
</protein>